<gene>
    <name evidence="2" type="ORF">GCM10011409_39470</name>
</gene>
<comment type="caution">
    <text evidence="2">The sequence shown here is derived from an EMBL/GenBank/DDBJ whole genome shotgun (WGS) entry which is preliminary data.</text>
</comment>
<accession>A0A9W5U1L0</accession>
<protein>
    <submittedName>
        <fullName evidence="2">Uncharacterized protein</fullName>
    </submittedName>
</protein>
<sequence>MLKIKNDVKRKNLPQAISEHLDLVPVGDIKAVISLFTFLVLDLICAVPIVADPFIKEFLFLIAPFLIFINILISGLSFLL</sequence>
<feature type="transmembrane region" description="Helical" evidence="1">
    <location>
        <begin position="31"/>
        <end position="51"/>
    </location>
</feature>
<keyword evidence="1" id="KW-0812">Transmembrane</keyword>
<evidence type="ECO:0000313" key="3">
    <source>
        <dbReference type="Proteomes" id="UP000621492"/>
    </source>
</evidence>
<feature type="transmembrane region" description="Helical" evidence="1">
    <location>
        <begin position="58"/>
        <end position="79"/>
    </location>
</feature>
<evidence type="ECO:0000313" key="2">
    <source>
        <dbReference type="EMBL" id="GGB58068.1"/>
    </source>
</evidence>
<dbReference type="Proteomes" id="UP000621492">
    <property type="component" value="Unassembled WGS sequence"/>
</dbReference>
<dbReference type="EMBL" id="BMJD01000048">
    <property type="protein sequence ID" value="GGB58068.1"/>
    <property type="molecule type" value="Genomic_DNA"/>
</dbReference>
<keyword evidence="1" id="KW-1133">Transmembrane helix</keyword>
<keyword evidence="1" id="KW-0472">Membrane</keyword>
<organism evidence="2 3">
    <name type="scientific">Lentibacillus populi</name>
    <dbReference type="NCBI Taxonomy" id="1827502"/>
    <lineage>
        <taxon>Bacteria</taxon>
        <taxon>Bacillati</taxon>
        <taxon>Bacillota</taxon>
        <taxon>Bacilli</taxon>
        <taxon>Bacillales</taxon>
        <taxon>Bacillaceae</taxon>
        <taxon>Lentibacillus</taxon>
    </lineage>
</organism>
<proteinExistence type="predicted"/>
<dbReference type="AlphaFoldDB" id="A0A9W5U1L0"/>
<dbReference type="RefSeq" id="WP_188725752.1">
    <property type="nucleotide sequence ID" value="NZ_BMJD01000048.1"/>
</dbReference>
<reference evidence="2" key="2">
    <citation type="submission" date="2020-09" db="EMBL/GenBank/DDBJ databases">
        <authorList>
            <person name="Sun Q."/>
            <person name="Zhou Y."/>
        </authorList>
    </citation>
    <scope>NUCLEOTIDE SEQUENCE</scope>
    <source>
        <strain evidence="2">CGMCC 1.15454</strain>
    </source>
</reference>
<evidence type="ECO:0000256" key="1">
    <source>
        <dbReference type="SAM" id="Phobius"/>
    </source>
</evidence>
<name>A0A9W5U1L0_9BACI</name>
<keyword evidence="3" id="KW-1185">Reference proteome</keyword>
<reference evidence="2" key="1">
    <citation type="journal article" date="2014" name="Int. J. Syst. Evol. Microbiol.">
        <title>Complete genome sequence of Corynebacterium casei LMG S-19264T (=DSM 44701T), isolated from a smear-ripened cheese.</title>
        <authorList>
            <consortium name="US DOE Joint Genome Institute (JGI-PGF)"/>
            <person name="Walter F."/>
            <person name="Albersmeier A."/>
            <person name="Kalinowski J."/>
            <person name="Ruckert C."/>
        </authorList>
    </citation>
    <scope>NUCLEOTIDE SEQUENCE</scope>
    <source>
        <strain evidence="2">CGMCC 1.15454</strain>
    </source>
</reference>